<evidence type="ECO:0000313" key="1">
    <source>
        <dbReference type="EMBL" id="KAJ3527420.1"/>
    </source>
</evidence>
<gene>
    <name evidence="1" type="ORF">NM208_g10709</name>
</gene>
<accession>A0ACC1RWX8</accession>
<name>A0ACC1RWX8_9HYPO</name>
<evidence type="ECO:0000313" key="2">
    <source>
        <dbReference type="Proteomes" id="UP001148629"/>
    </source>
</evidence>
<dbReference type="Proteomes" id="UP001148629">
    <property type="component" value="Unassembled WGS sequence"/>
</dbReference>
<comment type="caution">
    <text evidence="1">The sequence shown here is derived from an EMBL/GenBank/DDBJ whole genome shotgun (WGS) entry which is preliminary data.</text>
</comment>
<dbReference type="EMBL" id="JANRMS010001561">
    <property type="protein sequence ID" value="KAJ3527420.1"/>
    <property type="molecule type" value="Genomic_DNA"/>
</dbReference>
<sequence>MGSQNSHSIGVLKLNHISDEILKNAVPEVLIIRPSYFFEEFAYLLDEAKADPPVITSWLTPIDHKMPMVSLKDISECCANSLLSEETKPSPHYFKLFGPQLYSSRDLKKAVEEVTGKEVELKLVEKDQLPEFWSQLLPKAYVQDFVGMTSAILPDGIISKDFVYDDNTVTGKVKFVDALRQMYTK</sequence>
<protein>
    <submittedName>
        <fullName evidence="1">Uncharacterized protein</fullName>
    </submittedName>
</protein>
<keyword evidence="2" id="KW-1185">Reference proteome</keyword>
<reference evidence="1" key="1">
    <citation type="submission" date="2022-08" db="EMBL/GenBank/DDBJ databases">
        <title>Genome Sequence of Fusarium decemcellulare.</title>
        <authorList>
            <person name="Buettner E."/>
        </authorList>
    </citation>
    <scope>NUCLEOTIDE SEQUENCE</scope>
    <source>
        <strain evidence="1">Babe19</strain>
    </source>
</reference>
<proteinExistence type="predicted"/>
<organism evidence="1 2">
    <name type="scientific">Fusarium decemcellulare</name>
    <dbReference type="NCBI Taxonomy" id="57161"/>
    <lineage>
        <taxon>Eukaryota</taxon>
        <taxon>Fungi</taxon>
        <taxon>Dikarya</taxon>
        <taxon>Ascomycota</taxon>
        <taxon>Pezizomycotina</taxon>
        <taxon>Sordariomycetes</taxon>
        <taxon>Hypocreomycetidae</taxon>
        <taxon>Hypocreales</taxon>
        <taxon>Nectriaceae</taxon>
        <taxon>Fusarium</taxon>
        <taxon>Fusarium decemcellulare species complex</taxon>
    </lineage>
</organism>